<comment type="catalytic activity">
    <reaction evidence="2 10">
        <text>(6R)-NADPHX = (6S)-NADPHX</text>
        <dbReference type="Rhea" id="RHEA:32227"/>
        <dbReference type="ChEBI" id="CHEBI:64076"/>
        <dbReference type="ChEBI" id="CHEBI:64077"/>
        <dbReference type="EC" id="5.1.99.6"/>
    </reaction>
</comment>
<organism evidence="12 13">
    <name type="scientific">Paludisphaera mucosa</name>
    <dbReference type="NCBI Taxonomy" id="3030827"/>
    <lineage>
        <taxon>Bacteria</taxon>
        <taxon>Pseudomonadati</taxon>
        <taxon>Planctomycetota</taxon>
        <taxon>Planctomycetia</taxon>
        <taxon>Isosphaerales</taxon>
        <taxon>Isosphaeraceae</taxon>
        <taxon>Paludisphaera</taxon>
    </lineage>
</organism>
<dbReference type="InterPro" id="IPR004443">
    <property type="entry name" value="YjeF_N_dom"/>
</dbReference>
<feature type="binding site" evidence="10">
    <location>
        <begin position="66"/>
        <end position="70"/>
    </location>
    <ligand>
        <name>(6S)-NADPHX</name>
        <dbReference type="ChEBI" id="CHEBI:64076"/>
    </ligand>
</feature>
<dbReference type="PANTHER" id="PTHR13232:SF10">
    <property type="entry name" value="NAD(P)H-HYDRATE EPIMERASE"/>
    <property type="match status" value="1"/>
</dbReference>
<evidence type="ECO:0000256" key="6">
    <source>
        <dbReference type="ARBA" id="ARBA00022857"/>
    </source>
</evidence>
<feature type="binding site" evidence="10">
    <location>
        <begin position="143"/>
        <end position="149"/>
    </location>
    <ligand>
        <name>(6S)-NADPHX</name>
        <dbReference type="ChEBI" id="CHEBI:64076"/>
    </ligand>
</feature>
<feature type="binding site" evidence="10">
    <location>
        <position position="67"/>
    </location>
    <ligand>
        <name>K(+)</name>
        <dbReference type="ChEBI" id="CHEBI:29103"/>
    </ligand>
</feature>
<keyword evidence="7 10" id="KW-0630">Potassium</keyword>
<dbReference type="HAMAP" id="MF_01966">
    <property type="entry name" value="NADHX_epimerase"/>
    <property type="match status" value="1"/>
</dbReference>
<dbReference type="GO" id="GO:0052856">
    <property type="term" value="F:NAD(P)HX epimerase activity"/>
    <property type="evidence" value="ECO:0007669"/>
    <property type="project" value="UniProtKB-EC"/>
</dbReference>
<evidence type="ECO:0000256" key="2">
    <source>
        <dbReference type="ARBA" id="ARBA00000909"/>
    </source>
</evidence>
<comment type="function">
    <text evidence="10">Catalyzes the epimerization of the S- and R-forms of NAD(P)HX, a damaged form of NAD(P)H that is a result of enzymatic or heat-dependent hydration. This is a prerequisite for the S-specific NAD(P)H-hydrate dehydratase to allow the repair of both epimers of NAD(P)HX.</text>
</comment>
<dbReference type="EMBL" id="JARRAG010000002">
    <property type="protein sequence ID" value="MDG3007792.1"/>
    <property type="molecule type" value="Genomic_DNA"/>
</dbReference>
<dbReference type="InterPro" id="IPR032976">
    <property type="entry name" value="YJEFN_prot_NAXE-like"/>
</dbReference>
<keyword evidence="5 10" id="KW-0547">Nucleotide-binding</keyword>
<comment type="similarity">
    <text evidence="10">Belongs to the NnrE/AIBP family.</text>
</comment>
<keyword evidence="9 10" id="KW-0413">Isomerase</keyword>
<evidence type="ECO:0000313" key="13">
    <source>
        <dbReference type="Proteomes" id="UP001216907"/>
    </source>
</evidence>
<dbReference type="EC" id="5.1.99.6" evidence="3 10"/>
<dbReference type="PANTHER" id="PTHR13232">
    <property type="entry name" value="NAD(P)H-HYDRATE EPIMERASE"/>
    <property type="match status" value="1"/>
</dbReference>
<keyword evidence="6 10" id="KW-0521">NADP</keyword>
<evidence type="ECO:0000256" key="4">
    <source>
        <dbReference type="ARBA" id="ARBA00022723"/>
    </source>
</evidence>
<dbReference type="NCBIfam" id="TIGR00197">
    <property type="entry name" value="yjeF_nterm"/>
    <property type="match status" value="1"/>
</dbReference>
<reference evidence="12 13" key="1">
    <citation type="submission" date="2023-03" db="EMBL/GenBank/DDBJ databases">
        <title>Paludisphaera mucosa sp. nov. a novel planctomycete from northern fen.</title>
        <authorList>
            <person name="Ivanova A."/>
        </authorList>
    </citation>
    <scope>NUCLEOTIDE SEQUENCE [LARGE SCALE GENOMIC DNA]</scope>
    <source>
        <strain evidence="12 13">Pla2</strain>
    </source>
</reference>
<keyword evidence="8 10" id="KW-0520">NAD</keyword>
<comment type="caution">
    <text evidence="10">Lacks conserved residue(s) required for the propagation of feature annotation.</text>
</comment>
<dbReference type="InterPro" id="IPR036652">
    <property type="entry name" value="YjeF_N_dom_sf"/>
</dbReference>
<evidence type="ECO:0000256" key="10">
    <source>
        <dbReference type="HAMAP-Rule" id="MF_01966"/>
    </source>
</evidence>
<sequence length="233" mass="24253">MSPSPIEIRPLSREEVRSLDALAADEFGLSTLVLMENAGRGAAAYWAETAGDAGPPKVLVVCGPGNNGGDGGVMARHLDAWGFPVSLAWFAPPESIRGDARVQWEILDRSGIPQQARPDAEPDPAALDALFADADWLVDGLLGTGLARPVAGAFRAVVEAMNRSGKPILALDVPSGLDADSGEPLGVAVRARATVTFAARKFGFDAPGASAYTGEIAVVDIGLPGKLLRRFAR</sequence>
<comment type="caution">
    <text evidence="12">The sequence shown here is derived from an EMBL/GenBank/DDBJ whole genome shotgun (WGS) entry which is preliminary data.</text>
</comment>
<evidence type="ECO:0000256" key="9">
    <source>
        <dbReference type="ARBA" id="ARBA00023235"/>
    </source>
</evidence>
<evidence type="ECO:0000313" key="12">
    <source>
        <dbReference type="EMBL" id="MDG3007792.1"/>
    </source>
</evidence>
<evidence type="ECO:0000256" key="7">
    <source>
        <dbReference type="ARBA" id="ARBA00022958"/>
    </source>
</evidence>
<keyword evidence="4 10" id="KW-0479">Metal-binding</keyword>
<feature type="domain" description="YjeF N-terminal" evidence="11">
    <location>
        <begin position="16"/>
        <end position="229"/>
    </location>
</feature>
<evidence type="ECO:0000256" key="1">
    <source>
        <dbReference type="ARBA" id="ARBA00000013"/>
    </source>
</evidence>
<dbReference type="Gene3D" id="3.40.50.10260">
    <property type="entry name" value="YjeF N-terminal domain"/>
    <property type="match status" value="1"/>
</dbReference>
<keyword evidence="13" id="KW-1185">Reference proteome</keyword>
<dbReference type="Pfam" id="PF03853">
    <property type="entry name" value="YjeF_N"/>
    <property type="match status" value="1"/>
</dbReference>
<feature type="binding site" evidence="10">
    <location>
        <position position="172"/>
    </location>
    <ligand>
        <name>(6S)-NADPHX</name>
        <dbReference type="ChEBI" id="CHEBI:64076"/>
    </ligand>
</feature>
<gene>
    <name evidence="10" type="primary">nnrE</name>
    <name evidence="12" type="ORF">PZE19_28855</name>
</gene>
<feature type="binding site" evidence="10">
    <location>
        <position position="139"/>
    </location>
    <ligand>
        <name>K(+)</name>
        <dbReference type="ChEBI" id="CHEBI:29103"/>
    </ligand>
</feature>
<dbReference type="PROSITE" id="PS51385">
    <property type="entry name" value="YJEF_N"/>
    <property type="match status" value="1"/>
</dbReference>
<evidence type="ECO:0000256" key="5">
    <source>
        <dbReference type="ARBA" id="ARBA00022741"/>
    </source>
</evidence>
<dbReference type="Proteomes" id="UP001216907">
    <property type="component" value="Unassembled WGS sequence"/>
</dbReference>
<name>A0ABT6FJN4_9BACT</name>
<dbReference type="RefSeq" id="WP_277864064.1">
    <property type="nucleotide sequence ID" value="NZ_JARRAG010000002.1"/>
</dbReference>
<evidence type="ECO:0000259" key="11">
    <source>
        <dbReference type="PROSITE" id="PS51385"/>
    </source>
</evidence>
<evidence type="ECO:0000256" key="8">
    <source>
        <dbReference type="ARBA" id="ARBA00023027"/>
    </source>
</evidence>
<comment type="catalytic activity">
    <reaction evidence="1 10">
        <text>(6R)-NADHX = (6S)-NADHX</text>
        <dbReference type="Rhea" id="RHEA:32215"/>
        <dbReference type="ChEBI" id="CHEBI:64074"/>
        <dbReference type="ChEBI" id="CHEBI:64075"/>
        <dbReference type="EC" id="5.1.99.6"/>
    </reaction>
</comment>
<protein>
    <recommendedName>
        <fullName evidence="3 10">NAD(P)H-hydrate epimerase</fullName>
        <ecNumber evidence="3 10">5.1.99.6</ecNumber>
    </recommendedName>
    <alternativeName>
        <fullName evidence="10">NAD(P)HX epimerase</fullName>
    </alternativeName>
</protein>
<evidence type="ECO:0000256" key="3">
    <source>
        <dbReference type="ARBA" id="ARBA00012228"/>
    </source>
</evidence>
<proteinExistence type="inferred from homology"/>
<comment type="cofactor">
    <cofactor evidence="10">
        <name>K(+)</name>
        <dbReference type="ChEBI" id="CHEBI:29103"/>
    </cofactor>
    <text evidence="10">Binds 1 potassium ion per subunit.</text>
</comment>
<dbReference type="SUPFAM" id="SSF64153">
    <property type="entry name" value="YjeF N-terminal domain-like"/>
    <property type="match status" value="1"/>
</dbReference>
<feature type="binding site" evidence="10">
    <location>
        <position position="175"/>
    </location>
    <ligand>
        <name>K(+)</name>
        <dbReference type="ChEBI" id="CHEBI:29103"/>
    </ligand>
</feature>
<accession>A0ABT6FJN4</accession>